<name>A0ABY0E4W6_9BRAD</name>
<organism evidence="1 2">
    <name type="scientific">Bradyrhizobium guangzhouense</name>
    <dbReference type="NCBI Taxonomy" id="1325095"/>
    <lineage>
        <taxon>Bacteria</taxon>
        <taxon>Pseudomonadati</taxon>
        <taxon>Pseudomonadota</taxon>
        <taxon>Alphaproteobacteria</taxon>
        <taxon>Hyphomicrobiales</taxon>
        <taxon>Nitrobacteraceae</taxon>
        <taxon>Bradyrhizobium</taxon>
    </lineage>
</organism>
<evidence type="ECO:0000313" key="1">
    <source>
        <dbReference type="EMBL" id="RXH12343.1"/>
    </source>
</evidence>
<dbReference type="InterPro" id="IPR021352">
    <property type="entry name" value="DUF2971"/>
</dbReference>
<comment type="caution">
    <text evidence="1">The sequence shown here is derived from an EMBL/GenBank/DDBJ whole genome shotgun (WGS) entry which is preliminary data.</text>
</comment>
<keyword evidence="2" id="KW-1185">Reference proteome</keyword>
<dbReference type="Pfam" id="PF11185">
    <property type="entry name" value="DUF2971"/>
    <property type="match status" value="1"/>
</dbReference>
<dbReference type="Proteomes" id="UP000290401">
    <property type="component" value="Unassembled WGS sequence"/>
</dbReference>
<proteinExistence type="predicted"/>
<protein>
    <submittedName>
        <fullName evidence="1">DUF2971 domain-containing protein</fullName>
    </submittedName>
</protein>
<dbReference type="RefSeq" id="WP_128958287.1">
    <property type="nucleotide sequence ID" value="NZ_RDQZ01000013.1"/>
</dbReference>
<dbReference type="EMBL" id="RDQZ01000013">
    <property type="protein sequence ID" value="RXH12343.1"/>
    <property type="molecule type" value="Genomic_DNA"/>
</dbReference>
<gene>
    <name evidence="1" type="ORF">EAS56_17700</name>
</gene>
<reference evidence="1 2" key="1">
    <citation type="submission" date="2018-10" db="EMBL/GenBank/DDBJ databases">
        <title>Bradyrhizobium sp. nov., effective nodules isolated from peanut in China.</title>
        <authorList>
            <person name="Li Y."/>
        </authorList>
    </citation>
    <scope>NUCLEOTIDE SEQUENCE [LARGE SCALE GENOMIC DNA]</scope>
    <source>
        <strain evidence="1 2">CCBAU 53426</strain>
    </source>
</reference>
<sequence>MAGKIFPDNRVSLFHYTSGDGLVGIVKTNCLFASHSDFLNDSTECRIIRDLLTPVIETEIDATTRMLVQRGLLKKEVFEAHNGAFAIGEANNVLNVLFKAINGLAPFFITSFCMHAKGTVDFDNGLLSQWRGYGRSGGFAIEFNESGINELVSLELNKYAYDSIETRRVAYKDYGDKFDPAEFKGLANAMIREVFASQGFDISPLVGEPVVETYIRPFLKSAPFMKHFGFREENEYRIVAPCYRTSVKKIATPEELAIGNFNFKSMELRRRADGTMIPYIELFRDLERPLPIMSILVGPHANQAHQRNALEVFLEQRGLDIPVRVSNLPYREW</sequence>
<accession>A0ABY0E4W6</accession>
<evidence type="ECO:0000313" key="2">
    <source>
        <dbReference type="Proteomes" id="UP000290401"/>
    </source>
</evidence>